<feature type="transmembrane region" description="Helical" evidence="6">
    <location>
        <begin position="388"/>
        <end position="408"/>
    </location>
</feature>
<keyword evidence="3 6" id="KW-0812">Transmembrane</keyword>
<name>A0A9P5Z9G6_9AGAR</name>
<proteinExistence type="predicted"/>
<dbReference type="PANTHER" id="PTHR43791">
    <property type="entry name" value="PERMEASE-RELATED"/>
    <property type="match status" value="1"/>
</dbReference>
<feature type="transmembrane region" description="Helical" evidence="6">
    <location>
        <begin position="181"/>
        <end position="203"/>
    </location>
</feature>
<feature type="transmembrane region" description="Helical" evidence="6">
    <location>
        <begin position="452"/>
        <end position="470"/>
    </location>
</feature>
<feature type="transmembrane region" description="Helical" evidence="6">
    <location>
        <begin position="215"/>
        <end position="237"/>
    </location>
</feature>
<gene>
    <name evidence="8" type="ORF">BDN70DRAFT_874967</name>
</gene>
<feature type="transmembrane region" description="Helical" evidence="6">
    <location>
        <begin position="363"/>
        <end position="382"/>
    </location>
</feature>
<keyword evidence="5 6" id="KW-0472">Membrane</keyword>
<comment type="subcellular location">
    <subcellularLocation>
        <location evidence="1">Membrane</location>
        <topology evidence="1">Multi-pass membrane protein</topology>
    </subcellularLocation>
</comment>
<dbReference type="InterPro" id="IPR011701">
    <property type="entry name" value="MFS"/>
</dbReference>
<organism evidence="8 9">
    <name type="scientific">Pholiota conissans</name>
    <dbReference type="NCBI Taxonomy" id="109636"/>
    <lineage>
        <taxon>Eukaryota</taxon>
        <taxon>Fungi</taxon>
        <taxon>Dikarya</taxon>
        <taxon>Basidiomycota</taxon>
        <taxon>Agaricomycotina</taxon>
        <taxon>Agaricomycetes</taxon>
        <taxon>Agaricomycetidae</taxon>
        <taxon>Agaricales</taxon>
        <taxon>Agaricineae</taxon>
        <taxon>Strophariaceae</taxon>
        <taxon>Pholiota</taxon>
    </lineage>
</organism>
<feature type="transmembrane region" description="Helical" evidence="6">
    <location>
        <begin position="330"/>
        <end position="351"/>
    </location>
</feature>
<dbReference type="Proteomes" id="UP000807469">
    <property type="component" value="Unassembled WGS sequence"/>
</dbReference>
<dbReference type="AlphaFoldDB" id="A0A9P5Z9G6"/>
<dbReference type="PROSITE" id="PS50850">
    <property type="entry name" value="MFS"/>
    <property type="match status" value="1"/>
</dbReference>
<feature type="transmembrane region" description="Helical" evidence="6">
    <location>
        <begin position="420"/>
        <end position="440"/>
    </location>
</feature>
<feature type="domain" description="Major facilitator superfamily (MFS) profile" evidence="7">
    <location>
        <begin position="54"/>
        <end position="475"/>
    </location>
</feature>
<evidence type="ECO:0000256" key="4">
    <source>
        <dbReference type="ARBA" id="ARBA00022989"/>
    </source>
</evidence>
<dbReference type="GO" id="GO:0022857">
    <property type="term" value="F:transmembrane transporter activity"/>
    <property type="evidence" value="ECO:0007669"/>
    <property type="project" value="InterPro"/>
</dbReference>
<dbReference type="EMBL" id="MU155165">
    <property type="protein sequence ID" value="KAF9482429.1"/>
    <property type="molecule type" value="Genomic_DNA"/>
</dbReference>
<evidence type="ECO:0000256" key="1">
    <source>
        <dbReference type="ARBA" id="ARBA00004141"/>
    </source>
</evidence>
<evidence type="ECO:0000259" key="7">
    <source>
        <dbReference type="PROSITE" id="PS50850"/>
    </source>
</evidence>
<keyword evidence="9" id="KW-1185">Reference proteome</keyword>
<dbReference type="PANTHER" id="PTHR43791:SF6">
    <property type="entry name" value="TRANSPORTER, PUTATIVE (AFU_ORTHOLOGUE AFUA_1G16690)-RELATED"/>
    <property type="match status" value="1"/>
</dbReference>
<evidence type="ECO:0000313" key="8">
    <source>
        <dbReference type="EMBL" id="KAF9482429.1"/>
    </source>
</evidence>
<dbReference type="SUPFAM" id="SSF103473">
    <property type="entry name" value="MFS general substrate transporter"/>
    <property type="match status" value="1"/>
</dbReference>
<protein>
    <submittedName>
        <fullName evidence="8">MFS general substrate transporter</fullName>
    </submittedName>
</protein>
<dbReference type="Gene3D" id="1.20.1250.20">
    <property type="entry name" value="MFS general substrate transporter like domains"/>
    <property type="match status" value="2"/>
</dbReference>
<dbReference type="InterPro" id="IPR020846">
    <property type="entry name" value="MFS_dom"/>
</dbReference>
<keyword evidence="2" id="KW-0813">Transport</keyword>
<reference evidence="8" key="1">
    <citation type="submission" date="2020-11" db="EMBL/GenBank/DDBJ databases">
        <authorList>
            <consortium name="DOE Joint Genome Institute"/>
            <person name="Ahrendt S."/>
            <person name="Riley R."/>
            <person name="Andreopoulos W."/>
            <person name="Labutti K."/>
            <person name="Pangilinan J."/>
            <person name="Ruiz-Duenas F.J."/>
            <person name="Barrasa J.M."/>
            <person name="Sanchez-Garcia M."/>
            <person name="Camarero S."/>
            <person name="Miyauchi S."/>
            <person name="Serrano A."/>
            <person name="Linde D."/>
            <person name="Babiker R."/>
            <person name="Drula E."/>
            <person name="Ayuso-Fernandez I."/>
            <person name="Pacheco R."/>
            <person name="Padilla G."/>
            <person name="Ferreira P."/>
            <person name="Barriuso J."/>
            <person name="Kellner H."/>
            <person name="Castanera R."/>
            <person name="Alfaro M."/>
            <person name="Ramirez L."/>
            <person name="Pisabarro A.G."/>
            <person name="Kuo A."/>
            <person name="Tritt A."/>
            <person name="Lipzen A."/>
            <person name="He G."/>
            <person name="Yan M."/>
            <person name="Ng V."/>
            <person name="Cullen D."/>
            <person name="Martin F."/>
            <person name="Rosso M.-N."/>
            <person name="Henrissat B."/>
            <person name="Hibbett D."/>
            <person name="Martinez A.T."/>
            <person name="Grigoriev I.V."/>
        </authorList>
    </citation>
    <scope>NUCLEOTIDE SEQUENCE</scope>
    <source>
        <strain evidence="8">CIRM-BRFM 674</strain>
    </source>
</reference>
<feature type="transmembrane region" description="Helical" evidence="6">
    <location>
        <begin position="88"/>
        <end position="105"/>
    </location>
</feature>
<evidence type="ECO:0000256" key="3">
    <source>
        <dbReference type="ARBA" id="ARBA00022692"/>
    </source>
</evidence>
<comment type="caution">
    <text evidence="8">The sequence shown here is derived from an EMBL/GenBank/DDBJ whole genome shotgun (WGS) entry which is preliminary data.</text>
</comment>
<feature type="transmembrane region" description="Helical" evidence="6">
    <location>
        <begin position="143"/>
        <end position="169"/>
    </location>
</feature>
<evidence type="ECO:0000256" key="5">
    <source>
        <dbReference type="ARBA" id="ARBA00023136"/>
    </source>
</evidence>
<dbReference type="FunFam" id="1.20.1250.20:FF:000013">
    <property type="entry name" value="MFS general substrate transporter"/>
    <property type="match status" value="1"/>
</dbReference>
<sequence>MTRNHASLETVDTEGQPLLRTFDTSEAADFIHALTGVGDEEELERNLLKKLDRRMSILVLIYILNYIDRNNTPAARLLGFEEDLHLEGTQFASILSILYIGYILMQVPSNMFLNYIGKPSVYLPSCMIIWGGLSVCTGFTRDYFGALCIRFFLGFVEAAFFPGALFLLAKWYKQSELSQRTALLASGILLSNAFGSLIASAILNNMEGFLGFRAWRWLFFVEGTITIFVAIWAMFVLPDFPENSSNWLTPAEQALAMKRMHQDTRRDHIQHNEFLDDLSEQCLGRWPGLHLAVADWKVWWLAVTLLCIVISLSFNVYFPTLSATLGYGPIITLLLCAPPWLFATVVALSLSRHSDRVGERSKHIALSLFIGTFGFVLSVSTMNTGIRYFSLFLMAQSYGAFICFLAWASGSVSYPPAKRAVALALINCISQLGNVIGSYVWPLSWGPTYNNSYYICILMSALSITMCLVFRLHLASLNHRIDGLEAEQGRGKGYRYML</sequence>
<evidence type="ECO:0000256" key="2">
    <source>
        <dbReference type="ARBA" id="ARBA00022448"/>
    </source>
</evidence>
<dbReference type="InterPro" id="IPR036259">
    <property type="entry name" value="MFS_trans_sf"/>
</dbReference>
<evidence type="ECO:0000313" key="9">
    <source>
        <dbReference type="Proteomes" id="UP000807469"/>
    </source>
</evidence>
<evidence type="ECO:0000256" key="6">
    <source>
        <dbReference type="SAM" id="Phobius"/>
    </source>
</evidence>
<feature type="transmembrane region" description="Helical" evidence="6">
    <location>
        <begin position="298"/>
        <end position="318"/>
    </location>
</feature>
<dbReference type="OrthoDB" id="2985014at2759"/>
<dbReference type="GO" id="GO:0016020">
    <property type="term" value="C:membrane"/>
    <property type="evidence" value="ECO:0007669"/>
    <property type="project" value="UniProtKB-SubCell"/>
</dbReference>
<accession>A0A9P5Z9G6</accession>
<keyword evidence="4 6" id="KW-1133">Transmembrane helix</keyword>
<dbReference type="Pfam" id="PF07690">
    <property type="entry name" value="MFS_1"/>
    <property type="match status" value="1"/>
</dbReference>
<dbReference type="FunFam" id="1.20.1250.20:FF:000057">
    <property type="entry name" value="MFS general substrate transporter"/>
    <property type="match status" value="1"/>
</dbReference>